<protein>
    <submittedName>
        <fullName evidence="6">Uncharacterized protein</fullName>
    </submittedName>
</protein>
<proteinExistence type="inferred from homology"/>
<dbReference type="GO" id="GO:0046872">
    <property type="term" value="F:metal ion binding"/>
    <property type="evidence" value="ECO:0007669"/>
    <property type="project" value="UniProtKB-KW"/>
</dbReference>
<dbReference type="Proteomes" id="UP001365542">
    <property type="component" value="Unassembled WGS sequence"/>
</dbReference>
<organism evidence="6 7">
    <name type="scientific">Orbilia ellipsospora</name>
    <dbReference type="NCBI Taxonomy" id="2528407"/>
    <lineage>
        <taxon>Eukaryota</taxon>
        <taxon>Fungi</taxon>
        <taxon>Dikarya</taxon>
        <taxon>Ascomycota</taxon>
        <taxon>Pezizomycotina</taxon>
        <taxon>Orbiliomycetes</taxon>
        <taxon>Orbiliales</taxon>
        <taxon>Orbiliaceae</taxon>
        <taxon>Orbilia</taxon>
    </lineage>
</organism>
<dbReference type="PROSITE" id="PS00444">
    <property type="entry name" value="POLYPRENYL_SYNTHASE_2"/>
    <property type="match status" value="1"/>
</dbReference>
<comment type="caution">
    <text evidence="6">The sequence shown here is derived from an EMBL/GenBank/DDBJ whole genome shotgun (WGS) entry which is preliminary data.</text>
</comment>
<dbReference type="InterPro" id="IPR000092">
    <property type="entry name" value="Polyprenyl_synt"/>
</dbReference>
<keyword evidence="7" id="KW-1185">Reference proteome</keyword>
<dbReference type="PROSITE" id="PS00723">
    <property type="entry name" value="POLYPRENYL_SYNTHASE_1"/>
    <property type="match status" value="1"/>
</dbReference>
<evidence type="ECO:0000256" key="2">
    <source>
        <dbReference type="ARBA" id="ARBA00022723"/>
    </source>
</evidence>
<dbReference type="Pfam" id="PF00348">
    <property type="entry name" value="polyprenyl_synt"/>
    <property type="match status" value="1"/>
</dbReference>
<dbReference type="CDD" id="cd00685">
    <property type="entry name" value="Trans_IPPS_HT"/>
    <property type="match status" value="1"/>
</dbReference>
<evidence type="ECO:0000256" key="1">
    <source>
        <dbReference type="ARBA" id="ARBA00022679"/>
    </source>
</evidence>
<sequence length="301" mass="34414">MEPCDYIASLPSKKIRNFAIDALDIWYKVPDTALDIITYVIEMLHNSSLIIDDIEDNSTIRRGMPSAHMVFGMSESINTASFLFAKCLQAILKLSSGAAQIYAEELANLHLGQGLELRWTFYKECPSEEQYMQMVDGKTGGLFRFAGRLMKLEATQNKNLDVDDLLTLMGRYFQIRDDYQNLGSKDYALTKGSLTDLDEGKYSFILIHALNNTRDAQLRGLLELRSRTGGMTAEQKKLAMTIIGRTKSMEYTQNVLKELQEEIKNRLEELEAENKLGEPNWMLRAIMSRLRVDFSWTSYIL</sequence>
<dbReference type="GO" id="GO:0008299">
    <property type="term" value="P:isoprenoid biosynthetic process"/>
    <property type="evidence" value="ECO:0007669"/>
    <property type="project" value="InterPro"/>
</dbReference>
<keyword evidence="3" id="KW-0460">Magnesium</keyword>
<keyword evidence="5" id="KW-0175">Coiled coil</keyword>
<keyword evidence="2" id="KW-0479">Metal-binding</keyword>
<dbReference type="PANTHER" id="PTHR12001">
    <property type="entry name" value="GERANYLGERANYL PYROPHOSPHATE SYNTHASE"/>
    <property type="match status" value="1"/>
</dbReference>
<dbReference type="EMBL" id="JAVHJO010000013">
    <property type="protein sequence ID" value="KAK6530255.1"/>
    <property type="molecule type" value="Genomic_DNA"/>
</dbReference>
<evidence type="ECO:0000256" key="3">
    <source>
        <dbReference type="ARBA" id="ARBA00022842"/>
    </source>
</evidence>
<accession>A0AAV9WZ32</accession>
<evidence type="ECO:0000313" key="6">
    <source>
        <dbReference type="EMBL" id="KAK6530255.1"/>
    </source>
</evidence>
<evidence type="ECO:0000256" key="5">
    <source>
        <dbReference type="SAM" id="Coils"/>
    </source>
</evidence>
<dbReference type="GO" id="GO:0043386">
    <property type="term" value="P:mycotoxin biosynthetic process"/>
    <property type="evidence" value="ECO:0007669"/>
    <property type="project" value="UniProtKB-ARBA"/>
</dbReference>
<dbReference type="GO" id="GO:0004659">
    <property type="term" value="F:prenyltransferase activity"/>
    <property type="evidence" value="ECO:0007669"/>
    <property type="project" value="InterPro"/>
</dbReference>
<dbReference type="InterPro" id="IPR008949">
    <property type="entry name" value="Isoprenoid_synthase_dom_sf"/>
</dbReference>
<evidence type="ECO:0000313" key="7">
    <source>
        <dbReference type="Proteomes" id="UP001365542"/>
    </source>
</evidence>
<dbReference type="Gene3D" id="1.10.600.10">
    <property type="entry name" value="Farnesyl Diphosphate Synthase"/>
    <property type="match status" value="1"/>
</dbReference>
<dbReference type="SFLD" id="SFLDS00005">
    <property type="entry name" value="Isoprenoid_Synthase_Type_I"/>
    <property type="match status" value="1"/>
</dbReference>
<keyword evidence="1 4" id="KW-0808">Transferase</keyword>
<evidence type="ECO:0000256" key="4">
    <source>
        <dbReference type="RuleBase" id="RU004466"/>
    </source>
</evidence>
<dbReference type="InterPro" id="IPR033749">
    <property type="entry name" value="Polyprenyl_synt_CS"/>
</dbReference>
<dbReference type="GO" id="GO:0046165">
    <property type="term" value="P:alcohol biosynthetic process"/>
    <property type="evidence" value="ECO:0007669"/>
    <property type="project" value="UniProtKB-ARBA"/>
</dbReference>
<dbReference type="SUPFAM" id="SSF48576">
    <property type="entry name" value="Terpenoid synthases"/>
    <property type="match status" value="1"/>
</dbReference>
<gene>
    <name evidence="6" type="ORF">TWF694_003618</name>
</gene>
<dbReference type="AlphaFoldDB" id="A0AAV9WZ32"/>
<comment type="similarity">
    <text evidence="4">Belongs to the FPP/GGPP synthase family.</text>
</comment>
<reference evidence="6 7" key="1">
    <citation type="submission" date="2019-10" db="EMBL/GenBank/DDBJ databases">
        <authorList>
            <person name="Palmer J.M."/>
        </authorList>
    </citation>
    <scope>NUCLEOTIDE SEQUENCE [LARGE SCALE GENOMIC DNA]</scope>
    <source>
        <strain evidence="6 7">TWF694</strain>
    </source>
</reference>
<dbReference type="PANTHER" id="PTHR12001:SF72">
    <property type="entry name" value="THIJ_PFPI FAMILY PROTEIN (AFU_ORTHOLOGUE AFUA_3G01210)-RELATED"/>
    <property type="match status" value="1"/>
</dbReference>
<name>A0AAV9WZ32_9PEZI</name>
<feature type="coiled-coil region" evidence="5">
    <location>
        <begin position="249"/>
        <end position="276"/>
    </location>
</feature>